<comment type="caution">
    <text evidence="3">The sequence shown here is derived from an EMBL/GenBank/DDBJ whole genome shotgun (WGS) entry which is preliminary data.</text>
</comment>
<dbReference type="RefSeq" id="WP_188937804.1">
    <property type="nucleotide sequence ID" value="NZ_BMJC01000007.1"/>
</dbReference>
<dbReference type="GO" id="GO:0005829">
    <property type="term" value="C:cytosol"/>
    <property type="evidence" value="ECO:0007669"/>
    <property type="project" value="TreeGrafter"/>
</dbReference>
<dbReference type="InterPro" id="IPR010982">
    <property type="entry name" value="Lambda_DNA-bd_dom_sf"/>
</dbReference>
<gene>
    <name evidence="3" type="ORF">GCM10011511_54670</name>
</gene>
<name>A0A8J2XX33_9BACT</name>
<dbReference type="GO" id="GO:0003677">
    <property type="term" value="F:DNA binding"/>
    <property type="evidence" value="ECO:0007669"/>
    <property type="project" value="UniProtKB-KW"/>
</dbReference>
<evidence type="ECO:0000259" key="2">
    <source>
        <dbReference type="PROSITE" id="PS50943"/>
    </source>
</evidence>
<evidence type="ECO:0000256" key="1">
    <source>
        <dbReference type="ARBA" id="ARBA00023125"/>
    </source>
</evidence>
<dbReference type="PANTHER" id="PTHR46797:SF1">
    <property type="entry name" value="METHYLPHOSPHONATE SYNTHASE"/>
    <property type="match status" value="1"/>
</dbReference>
<keyword evidence="1" id="KW-0238">DNA-binding</keyword>
<feature type="domain" description="HTH cro/C1-type" evidence="2">
    <location>
        <begin position="17"/>
        <end position="71"/>
    </location>
</feature>
<dbReference type="InterPro" id="IPR001387">
    <property type="entry name" value="Cro/C1-type_HTH"/>
</dbReference>
<dbReference type="EMBL" id="BMJC01000007">
    <property type="protein sequence ID" value="GGB23853.1"/>
    <property type="molecule type" value="Genomic_DNA"/>
</dbReference>
<dbReference type="Pfam" id="PF01381">
    <property type="entry name" value="HTH_3"/>
    <property type="match status" value="1"/>
</dbReference>
<accession>A0A8J2XX33</accession>
<dbReference type="CDD" id="cd00093">
    <property type="entry name" value="HTH_XRE"/>
    <property type="match status" value="1"/>
</dbReference>
<evidence type="ECO:0000313" key="4">
    <source>
        <dbReference type="Proteomes" id="UP000607559"/>
    </source>
</evidence>
<dbReference type="Gene3D" id="1.10.260.40">
    <property type="entry name" value="lambda repressor-like DNA-binding domains"/>
    <property type="match status" value="1"/>
</dbReference>
<dbReference type="Proteomes" id="UP000607559">
    <property type="component" value="Unassembled WGS sequence"/>
</dbReference>
<dbReference type="SMART" id="SM00530">
    <property type="entry name" value="HTH_XRE"/>
    <property type="match status" value="1"/>
</dbReference>
<evidence type="ECO:0000313" key="3">
    <source>
        <dbReference type="EMBL" id="GGB23853.1"/>
    </source>
</evidence>
<dbReference type="SUPFAM" id="SSF47413">
    <property type="entry name" value="lambda repressor-like DNA-binding domains"/>
    <property type="match status" value="1"/>
</dbReference>
<dbReference type="PANTHER" id="PTHR46797">
    <property type="entry name" value="HTH-TYPE TRANSCRIPTIONAL REGULATOR"/>
    <property type="match status" value="1"/>
</dbReference>
<sequence>MDPIREKEILKGFGERLKKLRNERNLSTRELALEVDMDHTNINEIENGKGNPTLKTIIVLADFFKVELCYLICGKE</sequence>
<reference evidence="3" key="1">
    <citation type="journal article" date="2014" name="Int. J. Syst. Evol. Microbiol.">
        <title>Complete genome sequence of Corynebacterium casei LMG S-19264T (=DSM 44701T), isolated from a smear-ripened cheese.</title>
        <authorList>
            <consortium name="US DOE Joint Genome Institute (JGI-PGF)"/>
            <person name="Walter F."/>
            <person name="Albersmeier A."/>
            <person name="Kalinowski J."/>
            <person name="Ruckert C."/>
        </authorList>
    </citation>
    <scope>NUCLEOTIDE SEQUENCE</scope>
    <source>
        <strain evidence="3">CGMCC 1.15448</strain>
    </source>
</reference>
<protein>
    <recommendedName>
        <fullName evidence="2">HTH cro/C1-type domain-containing protein</fullName>
    </recommendedName>
</protein>
<dbReference type="GO" id="GO:0003700">
    <property type="term" value="F:DNA-binding transcription factor activity"/>
    <property type="evidence" value="ECO:0007669"/>
    <property type="project" value="TreeGrafter"/>
</dbReference>
<keyword evidence="4" id="KW-1185">Reference proteome</keyword>
<reference evidence="3" key="2">
    <citation type="submission" date="2020-09" db="EMBL/GenBank/DDBJ databases">
        <authorList>
            <person name="Sun Q."/>
            <person name="Zhou Y."/>
        </authorList>
    </citation>
    <scope>NUCLEOTIDE SEQUENCE</scope>
    <source>
        <strain evidence="3">CGMCC 1.15448</strain>
    </source>
</reference>
<organism evidence="3 4">
    <name type="scientific">Puia dinghuensis</name>
    <dbReference type="NCBI Taxonomy" id="1792502"/>
    <lineage>
        <taxon>Bacteria</taxon>
        <taxon>Pseudomonadati</taxon>
        <taxon>Bacteroidota</taxon>
        <taxon>Chitinophagia</taxon>
        <taxon>Chitinophagales</taxon>
        <taxon>Chitinophagaceae</taxon>
        <taxon>Puia</taxon>
    </lineage>
</organism>
<dbReference type="PROSITE" id="PS50943">
    <property type="entry name" value="HTH_CROC1"/>
    <property type="match status" value="1"/>
</dbReference>
<dbReference type="AlphaFoldDB" id="A0A8J2XX33"/>
<proteinExistence type="predicted"/>
<dbReference type="InterPro" id="IPR050807">
    <property type="entry name" value="TransReg_Diox_bact_type"/>
</dbReference>